<accession>A0A560IC64</accession>
<sequence>MRILVLGGTTEARQLAGLLAGDDRFQATLSLAGRTRDPAPQPLPTRIGGFGGVAGLAGYLWAEGVRAVIDATHPFADQISINAEAACATAHVPLAVLTRRPWTAGTGDDWRRVPTMAAAAQALAGLPDTVFLTVGRQELTPFLAMDRRFLVRAVDPPDALPAGATLLLDRGPYTLASEMALMRSQGVGTLVTKNSGGDATAAKLQAARSLGLPVVMVDRPPAGTAPRLYSASDAVAWLAAHGTSTKPPGASPAA</sequence>
<protein>
    <submittedName>
        <fullName evidence="4">Precorrin-6A/cobalt-precorrin-6A reductase</fullName>
    </submittedName>
</protein>
<comment type="caution">
    <text evidence="4">The sequence shown here is derived from an EMBL/GenBank/DDBJ whole genome shotgun (WGS) entry which is preliminary data.</text>
</comment>
<dbReference type="UniPathway" id="UPA00148"/>
<keyword evidence="3" id="KW-0560">Oxidoreductase</keyword>
<dbReference type="Proteomes" id="UP000318050">
    <property type="component" value="Unassembled WGS sequence"/>
</dbReference>
<evidence type="ECO:0000313" key="5">
    <source>
        <dbReference type="Proteomes" id="UP000318050"/>
    </source>
</evidence>
<dbReference type="Pfam" id="PF02571">
    <property type="entry name" value="CbiJ"/>
    <property type="match status" value="1"/>
</dbReference>
<dbReference type="PANTHER" id="PTHR36925">
    <property type="entry name" value="COBALT-PRECORRIN-6A REDUCTASE"/>
    <property type="match status" value="1"/>
</dbReference>
<dbReference type="OrthoDB" id="5183775at2"/>
<dbReference type="NCBIfam" id="NF005968">
    <property type="entry name" value="PRK08057.1-2"/>
    <property type="match status" value="1"/>
</dbReference>
<evidence type="ECO:0000313" key="4">
    <source>
        <dbReference type="EMBL" id="TWB56642.1"/>
    </source>
</evidence>
<gene>
    <name evidence="4" type="ORF">FBZ92_11062</name>
</gene>
<dbReference type="PROSITE" id="PS51014">
    <property type="entry name" value="COBK_CBIJ"/>
    <property type="match status" value="1"/>
</dbReference>
<organism evidence="4 5">
    <name type="scientific">Nitrospirillum amazonense</name>
    <dbReference type="NCBI Taxonomy" id="28077"/>
    <lineage>
        <taxon>Bacteria</taxon>
        <taxon>Pseudomonadati</taxon>
        <taxon>Pseudomonadota</taxon>
        <taxon>Alphaproteobacteria</taxon>
        <taxon>Rhodospirillales</taxon>
        <taxon>Azospirillaceae</taxon>
        <taxon>Nitrospirillum</taxon>
    </lineage>
</organism>
<evidence type="ECO:0000256" key="3">
    <source>
        <dbReference type="ARBA" id="ARBA00023002"/>
    </source>
</evidence>
<comment type="pathway">
    <text evidence="1">Cofactor biosynthesis; adenosylcobalamin biosynthesis.</text>
</comment>
<name>A0A560IC64_9PROT</name>
<evidence type="ECO:0000256" key="1">
    <source>
        <dbReference type="ARBA" id="ARBA00004953"/>
    </source>
</evidence>
<dbReference type="EMBL" id="VITT01000010">
    <property type="protein sequence ID" value="TWB56642.1"/>
    <property type="molecule type" value="Genomic_DNA"/>
</dbReference>
<evidence type="ECO:0000256" key="2">
    <source>
        <dbReference type="ARBA" id="ARBA00022573"/>
    </source>
</evidence>
<dbReference type="PANTHER" id="PTHR36925:SF1">
    <property type="entry name" value="COBALT-PRECORRIN-6A REDUCTASE"/>
    <property type="match status" value="1"/>
</dbReference>
<dbReference type="GO" id="GO:0009236">
    <property type="term" value="P:cobalamin biosynthetic process"/>
    <property type="evidence" value="ECO:0007669"/>
    <property type="project" value="UniProtKB-UniPathway"/>
</dbReference>
<dbReference type="InterPro" id="IPR003723">
    <property type="entry name" value="Precorrin-6x_reduct"/>
</dbReference>
<dbReference type="GO" id="GO:0016994">
    <property type="term" value="F:precorrin-6A reductase activity"/>
    <property type="evidence" value="ECO:0007669"/>
    <property type="project" value="InterPro"/>
</dbReference>
<keyword evidence="2" id="KW-0169">Cobalamin biosynthesis</keyword>
<proteinExistence type="predicted"/>
<dbReference type="AlphaFoldDB" id="A0A560IC64"/>
<dbReference type="SUPFAM" id="SSF53822">
    <property type="entry name" value="Periplasmic binding protein-like I"/>
    <property type="match status" value="1"/>
</dbReference>
<reference evidence="4 5" key="1">
    <citation type="submission" date="2019-06" db="EMBL/GenBank/DDBJ databases">
        <title>Genomic Encyclopedia of Type Strains, Phase IV (KMG-V): Genome sequencing to study the core and pangenomes of soil and plant-associated prokaryotes.</title>
        <authorList>
            <person name="Whitman W."/>
        </authorList>
    </citation>
    <scope>NUCLEOTIDE SEQUENCE [LARGE SCALE GENOMIC DNA]</scope>
    <source>
        <strain evidence="4 5">BR 11140</strain>
    </source>
</reference>
<dbReference type="InterPro" id="IPR028082">
    <property type="entry name" value="Peripla_BP_I"/>
</dbReference>